<dbReference type="InterPro" id="IPR001789">
    <property type="entry name" value="Sig_transdc_resp-reg_receiver"/>
</dbReference>
<proteinExistence type="predicted"/>
<gene>
    <name evidence="10" type="ORF">ACFQPF_14805</name>
</gene>
<dbReference type="Gene3D" id="1.10.10.10">
    <property type="entry name" value="Winged helix-like DNA-binding domain superfamily/Winged helix DNA-binding domain"/>
    <property type="match status" value="1"/>
</dbReference>
<dbReference type="Pfam" id="PF00072">
    <property type="entry name" value="Response_reg"/>
    <property type="match status" value="1"/>
</dbReference>
<dbReference type="InterPro" id="IPR016032">
    <property type="entry name" value="Sig_transdc_resp-reg_C-effctor"/>
</dbReference>
<dbReference type="Pfam" id="PF00486">
    <property type="entry name" value="Trans_reg_C"/>
    <property type="match status" value="1"/>
</dbReference>
<protein>
    <submittedName>
        <fullName evidence="10">Response regulator transcription factor</fullName>
    </submittedName>
</protein>
<evidence type="ECO:0000256" key="7">
    <source>
        <dbReference type="PROSITE-ProRule" id="PRU01091"/>
    </source>
</evidence>
<evidence type="ECO:0000256" key="4">
    <source>
        <dbReference type="ARBA" id="ARBA00023125"/>
    </source>
</evidence>
<dbReference type="SMART" id="SM00448">
    <property type="entry name" value="REC"/>
    <property type="match status" value="1"/>
</dbReference>
<dbReference type="EMBL" id="JBHTCP010000048">
    <property type="protein sequence ID" value="MFC7372924.1"/>
    <property type="molecule type" value="Genomic_DNA"/>
</dbReference>
<feature type="domain" description="Response regulatory" evidence="8">
    <location>
        <begin position="3"/>
        <end position="116"/>
    </location>
</feature>
<comment type="caution">
    <text evidence="10">The sequence shown here is derived from an EMBL/GenBank/DDBJ whole genome shotgun (WGS) entry which is preliminary data.</text>
</comment>
<keyword evidence="11" id="KW-1185">Reference proteome</keyword>
<keyword evidence="1 6" id="KW-0597">Phosphoprotein</keyword>
<dbReference type="InterPro" id="IPR039420">
    <property type="entry name" value="WalR-like"/>
</dbReference>
<reference evidence="11" key="1">
    <citation type="journal article" date="2019" name="Int. J. Syst. Evol. Microbiol.">
        <title>The Global Catalogue of Microorganisms (GCM) 10K type strain sequencing project: providing services to taxonomists for standard genome sequencing and annotation.</title>
        <authorList>
            <consortium name="The Broad Institute Genomics Platform"/>
            <consortium name="The Broad Institute Genome Sequencing Center for Infectious Disease"/>
            <person name="Wu L."/>
            <person name="Ma J."/>
        </authorList>
    </citation>
    <scope>NUCLEOTIDE SEQUENCE [LARGE SCALE GENOMIC DNA]</scope>
    <source>
        <strain evidence="11">NBRC 106396</strain>
    </source>
</reference>
<feature type="DNA-binding region" description="OmpR/PhoB-type" evidence="7">
    <location>
        <begin position="127"/>
        <end position="227"/>
    </location>
</feature>
<organism evidence="10 11">
    <name type="scientific">Fictibacillus iocasae</name>
    <dbReference type="NCBI Taxonomy" id="2715437"/>
    <lineage>
        <taxon>Bacteria</taxon>
        <taxon>Bacillati</taxon>
        <taxon>Bacillota</taxon>
        <taxon>Bacilli</taxon>
        <taxon>Bacillales</taxon>
        <taxon>Fictibacillaceae</taxon>
        <taxon>Fictibacillus</taxon>
    </lineage>
</organism>
<keyword evidence="5" id="KW-0804">Transcription</keyword>
<accession>A0ABW2NY43</accession>
<evidence type="ECO:0000256" key="2">
    <source>
        <dbReference type="ARBA" id="ARBA00023012"/>
    </source>
</evidence>
<name>A0ABW2NY43_9BACL</name>
<dbReference type="PANTHER" id="PTHR48111">
    <property type="entry name" value="REGULATOR OF RPOS"/>
    <property type="match status" value="1"/>
</dbReference>
<dbReference type="Proteomes" id="UP001596549">
    <property type="component" value="Unassembled WGS sequence"/>
</dbReference>
<evidence type="ECO:0000256" key="3">
    <source>
        <dbReference type="ARBA" id="ARBA00023015"/>
    </source>
</evidence>
<dbReference type="InterPro" id="IPR001867">
    <property type="entry name" value="OmpR/PhoB-type_DNA-bd"/>
</dbReference>
<evidence type="ECO:0000256" key="1">
    <source>
        <dbReference type="ARBA" id="ARBA00022553"/>
    </source>
</evidence>
<dbReference type="SUPFAM" id="SSF52172">
    <property type="entry name" value="CheY-like"/>
    <property type="match status" value="1"/>
</dbReference>
<sequence>MKTILIVDDEPKLLEVISSYLKKEGYKTEEAANGIQALQIVQDRAVDLVVLDLMLPDMKGEDLCQKIRQQSAVPILMLTAKIQEEDRINGLYVGADDYMTKPFSPRELVMRIKTIMRRSGGTELLDEKIAYNNDELVIDAAEQEVLVRGQKVNLTPNEYKTLLVFARNPKRSFSREELVEMVMGYDFEGSSRTIDQHVKNLRQKLEHDPKNPQYIQTVFGVGYKFRGGPHV</sequence>
<dbReference type="Gene3D" id="3.40.50.2300">
    <property type="match status" value="1"/>
</dbReference>
<dbReference type="PROSITE" id="PS51755">
    <property type="entry name" value="OMPR_PHOB"/>
    <property type="match status" value="1"/>
</dbReference>
<dbReference type="PROSITE" id="PS50110">
    <property type="entry name" value="RESPONSE_REGULATORY"/>
    <property type="match status" value="1"/>
</dbReference>
<evidence type="ECO:0000259" key="9">
    <source>
        <dbReference type="PROSITE" id="PS51755"/>
    </source>
</evidence>
<keyword evidence="3" id="KW-0805">Transcription regulation</keyword>
<evidence type="ECO:0000313" key="11">
    <source>
        <dbReference type="Proteomes" id="UP001596549"/>
    </source>
</evidence>
<dbReference type="Gene3D" id="6.10.250.690">
    <property type="match status" value="1"/>
</dbReference>
<feature type="domain" description="OmpR/PhoB-type" evidence="9">
    <location>
        <begin position="127"/>
        <end position="227"/>
    </location>
</feature>
<dbReference type="InterPro" id="IPR011006">
    <property type="entry name" value="CheY-like_superfamily"/>
</dbReference>
<dbReference type="SMART" id="SM00862">
    <property type="entry name" value="Trans_reg_C"/>
    <property type="match status" value="1"/>
</dbReference>
<evidence type="ECO:0000256" key="6">
    <source>
        <dbReference type="PROSITE-ProRule" id="PRU00169"/>
    </source>
</evidence>
<keyword evidence="4 7" id="KW-0238">DNA-binding</keyword>
<evidence type="ECO:0000259" key="8">
    <source>
        <dbReference type="PROSITE" id="PS50110"/>
    </source>
</evidence>
<keyword evidence="2" id="KW-0902">Two-component regulatory system</keyword>
<evidence type="ECO:0000256" key="5">
    <source>
        <dbReference type="ARBA" id="ARBA00023163"/>
    </source>
</evidence>
<evidence type="ECO:0000313" key="10">
    <source>
        <dbReference type="EMBL" id="MFC7372924.1"/>
    </source>
</evidence>
<feature type="modified residue" description="4-aspartylphosphate" evidence="6">
    <location>
        <position position="52"/>
    </location>
</feature>
<dbReference type="RefSeq" id="WP_379750488.1">
    <property type="nucleotide sequence ID" value="NZ_JBHTCP010000048.1"/>
</dbReference>
<dbReference type="InterPro" id="IPR036388">
    <property type="entry name" value="WH-like_DNA-bd_sf"/>
</dbReference>
<dbReference type="SUPFAM" id="SSF46894">
    <property type="entry name" value="C-terminal effector domain of the bipartite response regulators"/>
    <property type="match status" value="1"/>
</dbReference>
<dbReference type="PANTHER" id="PTHR48111:SF73">
    <property type="entry name" value="ALKALINE PHOSPHATASE SYNTHESIS TRANSCRIPTIONAL REGULATORY PROTEIN PHOP"/>
    <property type="match status" value="1"/>
</dbReference>
<dbReference type="CDD" id="cd00383">
    <property type="entry name" value="trans_reg_C"/>
    <property type="match status" value="1"/>
</dbReference>